<dbReference type="AlphaFoldDB" id="A0A0B7MV01"/>
<evidence type="ECO:0000313" key="2">
    <source>
        <dbReference type="EMBL" id="CEP08937.1"/>
    </source>
</evidence>
<reference evidence="2 3" key="1">
    <citation type="submission" date="2014-09" db="EMBL/GenBank/DDBJ databases">
        <authorList>
            <person name="Ellenberger Sabrina"/>
        </authorList>
    </citation>
    <scope>NUCLEOTIDE SEQUENCE [LARGE SCALE GENOMIC DNA]</scope>
    <source>
        <strain evidence="2 3">CBS 412.66</strain>
    </source>
</reference>
<proteinExistence type="predicted"/>
<evidence type="ECO:0000313" key="3">
    <source>
        <dbReference type="Proteomes" id="UP000054107"/>
    </source>
</evidence>
<protein>
    <submittedName>
        <fullName evidence="2">Uncharacterized protein</fullName>
    </submittedName>
</protein>
<keyword evidence="3" id="KW-1185">Reference proteome</keyword>
<organism evidence="2 3">
    <name type="scientific">Parasitella parasitica</name>
    <dbReference type="NCBI Taxonomy" id="35722"/>
    <lineage>
        <taxon>Eukaryota</taxon>
        <taxon>Fungi</taxon>
        <taxon>Fungi incertae sedis</taxon>
        <taxon>Mucoromycota</taxon>
        <taxon>Mucoromycotina</taxon>
        <taxon>Mucoromycetes</taxon>
        <taxon>Mucorales</taxon>
        <taxon>Mucorineae</taxon>
        <taxon>Mucoraceae</taxon>
        <taxon>Parasitella</taxon>
    </lineage>
</organism>
<feature type="region of interest" description="Disordered" evidence="1">
    <location>
        <begin position="50"/>
        <end position="71"/>
    </location>
</feature>
<accession>A0A0B7MV01</accession>
<feature type="compositionally biased region" description="Polar residues" evidence="1">
    <location>
        <begin position="55"/>
        <end position="71"/>
    </location>
</feature>
<gene>
    <name evidence="2" type="primary">PARPA_02352.1 scaffold 4085</name>
</gene>
<dbReference type="EMBL" id="LN720687">
    <property type="protein sequence ID" value="CEP08937.1"/>
    <property type="molecule type" value="Genomic_DNA"/>
</dbReference>
<sequence>MHIIPTSNVVYQNLDYIHNNIFSLSYGASIVSEVELTDMAKLNIDADIGMDDQKATSGTPQISSGTANPGV</sequence>
<name>A0A0B7MV01_9FUNG</name>
<evidence type="ECO:0000256" key="1">
    <source>
        <dbReference type="SAM" id="MobiDB-lite"/>
    </source>
</evidence>
<dbReference type="Proteomes" id="UP000054107">
    <property type="component" value="Unassembled WGS sequence"/>
</dbReference>